<protein>
    <submittedName>
        <fullName evidence="1">Uncharacterized protein</fullName>
    </submittedName>
</protein>
<reference evidence="2" key="1">
    <citation type="journal article" date="2022" name="Mol. Ecol. Resour.">
        <title>The genomes of chicory, endive, great burdock and yacon provide insights into Asteraceae palaeo-polyploidization history and plant inulin production.</title>
        <authorList>
            <person name="Fan W."/>
            <person name="Wang S."/>
            <person name="Wang H."/>
            <person name="Wang A."/>
            <person name="Jiang F."/>
            <person name="Liu H."/>
            <person name="Zhao H."/>
            <person name="Xu D."/>
            <person name="Zhang Y."/>
        </authorList>
    </citation>
    <scope>NUCLEOTIDE SEQUENCE [LARGE SCALE GENOMIC DNA]</scope>
    <source>
        <strain evidence="2">cv. Punajuju</strain>
    </source>
</reference>
<name>A0ACB9CQX8_CICIN</name>
<evidence type="ECO:0000313" key="1">
    <source>
        <dbReference type="EMBL" id="KAI3736733.1"/>
    </source>
</evidence>
<reference evidence="1 2" key="2">
    <citation type="journal article" date="2022" name="Mol. Ecol. Resour.">
        <title>The genomes of chicory, endive, great burdock and yacon provide insights into Asteraceae paleo-polyploidization history and plant inulin production.</title>
        <authorList>
            <person name="Fan W."/>
            <person name="Wang S."/>
            <person name="Wang H."/>
            <person name="Wang A."/>
            <person name="Jiang F."/>
            <person name="Liu H."/>
            <person name="Zhao H."/>
            <person name="Xu D."/>
            <person name="Zhang Y."/>
        </authorList>
    </citation>
    <scope>NUCLEOTIDE SEQUENCE [LARGE SCALE GENOMIC DNA]</scope>
    <source>
        <strain evidence="2">cv. Punajuju</strain>
        <tissue evidence="1">Leaves</tissue>
    </source>
</reference>
<dbReference type="EMBL" id="CM042013">
    <property type="protein sequence ID" value="KAI3736733.1"/>
    <property type="molecule type" value="Genomic_DNA"/>
</dbReference>
<organism evidence="1 2">
    <name type="scientific">Cichorium intybus</name>
    <name type="common">Chicory</name>
    <dbReference type="NCBI Taxonomy" id="13427"/>
    <lineage>
        <taxon>Eukaryota</taxon>
        <taxon>Viridiplantae</taxon>
        <taxon>Streptophyta</taxon>
        <taxon>Embryophyta</taxon>
        <taxon>Tracheophyta</taxon>
        <taxon>Spermatophyta</taxon>
        <taxon>Magnoliopsida</taxon>
        <taxon>eudicotyledons</taxon>
        <taxon>Gunneridae</taxon>
        <taxon>Pentapetalae</taxon>
        <taxon>asterids</taxon>
        <taxon>campanulids</taxon>
        <taxon>Asterales</taxon>
        <taxon>Asteraceae</taxon>
        <taxon>Cichorioideae</taxon>
        <taxon>Cichorieae</taxon>
        <taxon>Cichoriinae</taxon>
        <taxon>Cichorium</taxon>
    </lineage>
</organism>
<keyword evidence="2" id="KW-1185">Reference proteome</keyword>
<evidence type="ECO:0000313" key="2">
    <source>
        <dbReference type="Proteomes" id="UP001055811"/>
    </source>
</evidence>
<comment type="caution">
    <text evidence="1">The sequence shown here is derived from an EMBL/GenBank/DDBJ whole genome shotgun (WGS) entry which is preliminary data.</text>
</comment>
<sequence>MYLIQYKIRRVGEYVIKNDIHCPSTLSSNQKESHLRLNCSSPSPSIFSTSSIITISIFIPKENKSSSKPAFFHTNS</sequence>
<accession>A0ACB9CQX8</accession>
<proteinExistence type="predicted"/>
<dbReference type="Proteomes" id="UP001055811">
    <property type="component" value="Linkage Group LG05"/>
</dbReference>
<gene>
    <name evidence="1" type="ORF">L2E82_26717</name>
</gene>